<gene>
    <name evidence="2" type="ORF">OS493_018465</name>
</gene>
<dbReference type="OrthoDB" id="5985569at2759"/>
<name>A0A9X0A1R2_9CNID</name>
<dbReference type="Proteomes" id="UP001163046">
    <property type="component" value="Unassembled WGS sequence"/>
</dbReference>
<sequence length="286" mass="32336">MLQRRSCEAGNINQSTSCNEPTSNDHKVFTPEADFDPCDIDSSKDCPISSYKQNTETSSSRTRSVQVPEIPFRPYKEAVHRTQQIMRAKAIDTIAALANKYVHFNGSDVPSLIQDLVNSGKWQSTFGSESAQNNAIGNDENSFLSRLAAEYQSCKDKDTKRTIRKNARHQKQRVLIGDTLKKSRISFSSSTPEMFNSHVKAAKELGQLRSYADEKRRLLSIVAMDYSYSILQKYFQCSSKTVTATKVHCILFGHGGVPLEKFKFKCQCVTAEVLEELSEFLYRDEK</sequence>
<evidence type="ECO:0000313" key="2">
    <source>
        <dbReference type="EMBL" id="KAJ7391420.1"/>
    </source>
</evidence>
<accession>A0A9X0A1R2</accession>
<reference evidence="2" key="1">
    <citation type="submission" date="2023-01" db="EMBL/GenBank/DDBJ databases">
        <title>Genome assembly of the deep-sea coral Lophelia pertusa.</title>
        <authorList>
            <person name="Herrera S."/>
            <person name="Cordes E."/>
        </authorList>
    </citation>
    <scope>NUCLEOTIDE SEQUENCE</scope>
    <source>
        <strain evidence="2">USNM1676648</strain>
        <tissue evidence="2">Polyp</tissue>
    </source>
</reference>
<feature type="region of interest" description="Disordered" evidence="1">
    <location>
        <begin position="46"/>
        <end position="66"/>
    </location>
</feature>
<feature type="compositionally biased region" description="Polar residues" evidence="1">
    <location>
        <begin position="11"/>
        <end position="22"/>
    </location>
</feature>
<evidence type="ECO:0000256" key="1">
    <source>
        <dbReference type="SAM" id="MobiDB-lite"/>
    </source>
</evidence>
<feature type="region of interest" description="Disordered" evidence="1">
    <location>
        <begin position="1"/>
        <end position="34"/>
    </location>
</feature>
<protein>
    <submittedName>
        <fullName evidence="2">Uncharacterized protein</fullName>
    </submittedName>
</protein>
<evidence type="ECO:0000313" key="3">
    <source>
        <dbReference type="Proteomes" id="UP001163046"/>
    </source>
</evidence>
<dbReference type="EMBL" id="MU825406">
    <property type="protein sequence ID" value="KAJ7391420.1"/>
    <property type="molecule type" value="Genomic_DNA"/>
</dbReference>
<proteinExistence type="predicted"/>
<comment type="caution">
    <text evidence="2">The sequence shown here is derived from an EMBL/GenBank/DDBJ whole genome shotgun (WGS) entry which is preliminary data.</text>
</comment>
<feature type="compositionally biased region" description="Polar residues" evidence="1">
    <location>
        <begin position="50"/>
        <end position="65"/>
    </location>
</feature>
<organism evidence="2 3">
    <name type="scientific">Desmophyllum pertusum</name>
    <dbReference type="NCBI Taxonomy" id="174260"/>
    <lineage>
        <taxon>Eukaryota</taxon>
        <taxon>Metazoa</taxon>
        <taxon>Cnidaria</taxon>
        <taxon>Anthozoa</taxon>
        <taxon>Hexacorallia</taxon>
        <taxon>Scleractinia</taxon>
        <taxon>Caryophylliina</taxon>
        <taxon>Caryophylliidae</taxon>
        <taxon>Desmophyllum</taxon>
    </lineage>
</organism>
<keyword evidence="3" id="KW-1185">Reference proteome</keyword>
<dbReference type="AlphaFoldDB" id="A0A9X0A1R2"/>